<gene>
    <name evidence="1" type="ORF">A0H81_12607</name>
</gene>
<protein>
    <submittedName>
        <fullName evidence="1">Uncharacterized protein</fullName>
    </submittedName>
</protein>
<name>A0A1C7LRW6_GRIFR</name>
<dbReference type="OrthoDB" id="440424at2759"/>
<organism evidence="1 2">
    <name type="scientific">Grifola frondosa</name>
    <name type="common">Maitake</name>
    <name type="synonym">Polyporus frondosus</name>
    <dbReference type="NCBI Taxonomy" id="5627"/>
    <lineage>
        <taxon>Eukaryota</taxon>
        <taxon>Fungi</taxon>
        <taxon>Dikarya</taxon>
        <taxon>Basidiomycota</taxon>
        <taxon>Agaricomycotina</taxon>
        <taxon>Agaricomycetes</taxon>
        <taxon>Polyporales</taxon>
        <taxon>Grifolaceae</taxon>
        <taxon>Grifola</taxon>
    </lineage>
</organism>
<evidence type="ECO:0000313" key="2">
    <source>
        <dbReference type="Proteomes" id="UP000092993"/>
    </source>
</evidence>
<sequence length="350" mass="37613">MARSIMKLNPLYTALLSAALFTTSCVYVSADLISVPSQAFDALHTLERAALNWVADSIPWGHDALHRPSDELVDERNTDINPPQSLPEHPPLMRPIADLFGAPSDFWERVQTHAGGLWRDGARTSFADGLAQLRVAANKTLAQTKDGVLSAKVVRKAFAVEVEALLQTLQGDIAAPPASGPNLAAALWILEEAIVHLGVQYDVPEEQLRAHLDTLRPHAGSLLAMTEQHPELVEALLISALDMIIPGSGLLRLLFGSFRSALRGPATGSPGLACAQRSLFGAAVESGSWLVRRGGLQVDDGSPGNVLLELIAVIASITNDVEDKWSYSPQIIERIEVEMKLEQKVGVVGA</sequence>
<evidence type="ECO:0000313" key="1">
    <source>
        <dbReference type="EMBL" id="OBZ67442.1"/>
    </source>
</evidence>
<dbReference type="EMBL" id="LUGG01000024">
    <property type="protein sequence ID" value="OBZ67442.1"/>
    <property type="molecule type" value="Genomic_DNA"/>
</dbReference>
<dbReference type="AlphaFoldDB" id="A0A1C7LRW6"/>
<comment type="caution">
    <text evidence="1">The sequence shown here is derived from an EMBL/GenBank/DDBJ whole genome shotgun (WGS) entry which is preliminary data.</text>
</comment>
<dbReference type="Proteomes" id="UP000092993">
    <property type="component" value="Unassembled WGS sequence"/>
</dbReference>
<proteinExistence type="predicted"/>
<accession>A0A1C7LRW6</accession>
<dbReference type="PROSITE" id="PS51257">
    <property type="entry name" value="PROKAR_LIPOPROTEIN"/>
    <property type="match status" value="1"/>
</dbReference>
<keyword evidence="2" id="KW-1185">Reference proteome</keyword>
<reference evidence="1 2" key="1">
    <citation type="submission" date="2016-03" db="EMBL/GenBank/DDBJ databases">
        <title>Whole genome sequencing of Grifola frondosa 9006-11.</title>
        <authorList>
            <person name="Min B."/>
            <person name="Park H."/>
            <person name="Kim J.-G."/>
            <person name="Cho H."/>
            <person name="Oh Y.-L."/>
            <person name="Kong W.-S."/>
            <person name="Choi I.-G."/>
        </authorList>
    </citation>
    <scope>NUCLEOTIDE SEQUENCE [LARGE SCALE GENOMIC DNA]</scope>
    <source>
        <strain evidence="1 2">9006-11</strain>
    </source>
</reference>